<dbReference type="AlphaFoldDB" id="A0AAW1CW76"/>
<gene>
    <name evidence="1" type="ORF">O3M35_011425</name>
</gene>
<reference evidence="1 2" key="1">
    <citation type="submission" date="2022-12" db="EMBL/GenBank/DDBJ databases">
        <title>Chromosome-level genome assembly of true bugs.</title>
        <authorList>
            <person name="Ma L."/>
            <person name="Li H."/>
        </authorList>
    </citation>
    <scope>NUCLEOTIDE SEQUENCE [LARGE SCALE GENOMIC DNA]</scope>
    <source>
        <strain evidence="1">Lab_2022b</strain>
    </source>
</reference>
<evidence type="ECO:0000313" key="1">
    <source>
        <dbReference type="EMBL" id="KAK9502711.1"/>
    </source>
</evidence>
<keyword evidence="2" id="KW-1185">Reference proteome</keyword>
<comment type="caution">
    <text evidence="1">The sequence shown here is derived from an EMBL/GenBank/DDBJ whole genome shotgun (WGS) entry which is preliminary data.</text>
</comment>
<organism evidence="1 2">
    <name type="scientific">Rhynocoris fuscipes</name>
    <dbReference type="NCBI Taxonomy" id="488301"/>
    <lineage>
        <taxon>Eukaryota</taxon>
        <taxon>Metazoa</taxon>
        <taxon>Ecdysozoa</taxon>
        <taxon>Arthropoda</taxon>
        <taxon>Hexapoda</taxon>
        <taxon>Insecta</taxon>
        <taxon>Pterygota</taxon>
        <taxon>Neoptera</taxon>
        <taxon>Paraneoptera</taxon>
        <taxon>Hemiptera</taxon>
        <taxon>Heteroptera</taxon>
        <taxon>Panheteroptera</taxon>
        <taxon>Cimicomorpha</taxon>
        <taxon>Reduviidae</taxon>
        <taxon>Harpactorinae</taxon>
        <taxon>Harpactorini</taxon>
        <taxon>Rhynocoris</taxon>
    </lineage>
</organism>
<sequence length="117" mass="13103">MKVQSFVILSVVFGTVYSVCWTTHHLPYQKGLISSTGCLDSGKCTTLFPISRTIFTSINVTDGCIRLYENIGCLGHYLEFNSTETNQDNLLKIGWKRTRSIGECSISSSLTNFICKY</sequence>
<dbReference type="EMBL" id="JAPXFL010000008">
    <property type="protein sequence ID" value="KAK9502711.1"/>
    <property type="molecule type" value="Genomic_DNA"/>
</dbReference>
<name>A0AAW1CW76_9HEMI</name>
<protein>
    <submittedName>
        <fullName evidence="1">Uncharacterized protein</fullName>
    </submittedName>
</protein>
<proteinExistence type="predicted"/>
<accession>A0AAW1CW76</accession>
<dbReference type="Proteomes" id="UP001461498">
    <property type="component" value="Unassembled WGS sequence"/>
</dbReference>
<evidence type="ECO:0000313" key="2">
    <source>
        <dbReference type="Proteomes" id="UP001461498"/>
    </source>
</evidence>